<evidence type="ECO:0000256" key="6">
    <source>
        <dbReference type="SAM" id="MobiDB-lite"/>
    </source>
</evidence>
<comment type="catalytic activity">
    <reaction evidence="4">
        <text>RX + glutathione = an S-substituted glutathione + a halide anion + H(+)</text>
        <dbReference type="Rhea" id="RHEA:16437"/>
        <dbReference type="ChEBI" id="CHEBI:15378"/>
        <dbReference type="ChEBI" id="CHEBI:16042"/>
        <dbReference type="ChEBI" id="CHEBI:17792"/>
        <dbReference type="ChEBI" id="CHEBI:57925"/>
        <dbReference type="ChEBI" id="CHEBI:90779"/>
        <dbReference type="EC" id="2.5.1.18"/>
    </reaction>
</comment>
<dbReference type="FunFam" id="3.40.30.10:FF:000035">
    <property type="entry name" value="hematopoietic prostaglandin D synthase"/>
    <property type="match status" value="1"/>
</dbReference>
<proteinExistence type="inferred from homology"/>
<dbReference type="SFLD" id="SFLDG00363">
    <property type="entry name" value="AMPS_(cytGST):_Alpha-__Mu-__Pi"/>
    <property type="match status" value="1"/>
</dbReference>
<dbReference type="PROSITE" id="PS50404">
    <property type="entry name" value="GST_NTER"/>
    <property type="match status" value="1"/>
</dbReference>
<dbReference type="InterPro" id="IPR036282">
    <property type="entry name" value="Glutathione-S-Trfase_C_sf"/>
</dbReference>
<feature type="region of interest" description="Disordered" evidence="6">
    <location>
        <begin position="220"/>
        <end position="239"/>
    </location>
</feature>
<dbReference type="GO" id="GO:0006749">
    <property type="term" value="P:glutathione metabolic process"/>
    <property type="evidence" value="ECO:0007669"/>
    <property type="project" value="TreeGrafter"/>
</dbReference>
<dbReference type="PANTHER" id="PTHR11571:SF224">
    <property type="entry name" value="HEMATOPOIETIC PROSTAGLANDIN D SYNTHASE"/>
    <property type="match status" value="1"/>
</dbReference>
<evidence type="ECO:0000256" key="1">
    <source>
        <dbReference type="ARBA" id="ARBA00012452"/>
    </source>
</evidence>
<dbReference type="FunFam" id="1.20.1050.10:FF:000031">
    <property type="entry name" value="Glutathione S-Transferase"/>
    <property type="match status" value="1"/>
</dbReference>
<organism evidence="9 10">
    <name type="scientific">Ditylenchus dipsaci</name>
    <dbReference type="NCBI Taxonomy" id="166011"/>
    <lineage>
        <taxon>Eukaryota</taxon>
        <taxon>Metazoa</taxon>
        <taxon>Ecdysozoa</taxon>
        <taxon>Nematoda</taxon>
        <taxon>Chromadorea</taxon>
        <taxon>Rhabditida</taxon>
        <taxon>Tylenchina</taxon>
        <taxon>Tylenchomorpha</taxon>
        <taxon>Sphaerularioidea</taxon>
        <taxon>Anguinidae</taxon>
        <taxon>Anguininae</taxon>
        <taxon>Ditylenchus</taxon>
    </lineage>
</organism>
<dbReference type="WBParaSite" id="jg16527">
    <property type="protein sequence ID" value="jg16527"/>
    <property type="gene ID" value="jg16527"/>
</dbReference>
<dbReference type="SFLD" id="SFLDG01205">
    <property type="entry name" value="AMPS.1"/>
    <property type="match status" value="1"/>
</dbReference>
<dbReference type="EC" id="2.5.1.18" evidence="1"/>
<dbReference type="InterPro" id="IPR036249">
    <property type="entry name" value="Thioredoxin-like_sf"/>
</dbReference>
<evidence type="ECO:0000256" key="4">
    <source>
        <dbReference type="ARBA" id="ARBA00047960"/>
    </source>
</evidence>
<comment type="similarity">
    <text evidence="3">Belongs to the GST superfamily. Sigma family.</text>
</comment>
<dbReference type="SFLD" id="SFLDS00019">
    <property type="entry name" value="Glutathione_Transferase_(cytos"/>
    <property type="match status" value="1"/>
</dbReference>
<keyword evidence="2" id="KW-0808">Transferase</keyword>
<dbReference type="Gene3D" id="1.20.1050.10">
    <property type="match status" value="1"/>
</dbReference>
<name>A0A915D826_9BILA</name>
<dbReference type="AlphaFoldDB" id="A0A915D826"/>
<dbReference type="Pfam" id="PF13417">
    <property type="entry name" value="GST_N_3"/>
    <property type="match status" value="1"/>
</dbReference>
<dbReference type="SUPFAM" id="SSF52833">
    <property type="entry name" value="Thioredoxin-like"/>
    <property type="match status" value="1"/>
</dbReference>
<evidence type="ECO:0000259" key="7">
    <source>
        <dbReference type="PROSITE" id="PS50404"/>
    </source>
</evidence>
<sequence>MHAASPKYKLHYFPVRNLGEVIRLIFHYVNQPFADVKISMEDWPSYKSKTPHGKMPVLKVESHTLSESYAIARFLARRFGLAGKTDWEKARADEIADYHKDVVKDFRPYIYTLAGLEHGDQDALYTQVFLPASRHHFPIYQALIEESKTGFLAGGVGPTYVDFLVADYFWTIKGFSPDVFNQYPILQKFLERIYNLPKLKREPYFFKQFVSIKRSSSSKKSSWKSDAARPSLCSGYRGV</sequence>
<reference evidence="10" key="1">
    <citation type="submission" date="2022-11" db="UniProtKB">
        <authorList>
            <consortium name="WormBaseParasite"/>
        </authorList>
    </citation>
    <scope>IDENTIFICATION</scope>
</reference>
<dbReference type="InterPro" id="IPR004046">
    <property type="entry name" value="GST_C"/>
</dbReference>
<feature type="domain" description="GST C-terminal" evidence="8">
    <location>
        <begin position="85"/>
        <end position="216"/>
    </location>
</feature>
<dbReference type="Gene3D" id="3.40.30.10">
    <property type="entry name" value="Glutaredoxin"/>
    <property type="match status" value="1"/>
</dbReference>
<evidence type="ECO:0000313" key="10">
    <source>
        <dbReference type="WBParaSite" id="jg16527"/>
    </source>
</evidence>
<evidence type="ECO:0000313" key="9">
    <source>
        <dbReference type="Proteomes" id="UP000887574"/>
    </source>
</evidence>
<dbReference type="InterPro" id="IPR010987">
    <property type="entry name" value="Glutathione-S-Trfase_C-like"/>
</dbReference>
<dbReference type="GO" id="GO:0004364">
    <property type="term" value="F:glutathione transferase activity"/>
    <property type="evidence" value="ECO:0007669"/>
    <property type="project" value="UniProtKB-EC"/>
</dbReference>
<dbReference type="CDD" id="cd03039">
    <property type="entry name" value="GST_N_Sigma_like"/>
    <property type="match status" value="1"/>
</dbReference>
<dbReference type="PANTHER" id="PTHR11571">
    <property type="entry name" value="GLUTATHIONE S-TRANSFERASE"/>
    <property type="match status" value="1"/>
</dbReference>
<dbReference type="Pfam" id="PF14497">
    <property type="entry name" value="GST_C_3"/>
    <property type="match status" value="1"/>
</dbReference>
<accession>A0A915D826</accession>
<protein>
    <recommendedName>
        <fullName evidence="1">glutathione transferase</fullName>
        <ecNumber evidence="1">2.5.1.18</ecNumber>
    </recommendedName>
    <alternativeName>
        <fullName evidence="5">GST class-sigma</fullName>
    </alternativeName>
</protein>
<dbReference type="PROSITE" id="PS50405">
    <property type="entry name" value="GST_CTER"/>
    <property type="match status" value="1"/>
</dbReference>
<dbReference type="InterPro" id="IPR050213">
    <property type="entry name" value="GST_superfamily"/>
</dbReference>
<dbReference type="SUPFAM" id="SSF47616">
    <property type="entry name" value="GST C-terminal domain-like"/>
    <property type="match status" value="1"/>
</dbReference>
<dbReference type="GO" id="GO:0005737">
    <property type="term" value="C:cytoplasm"/>
    <property type="evidence" value="ECO:0007669"/>
    <property type="project" value="UniProtKB-ARBA"/>
</dbReference>
<dbReference type="CDD" id="cd03192">
    <property type="entry name" value="GST_C_Sigma_like"/>
    <property type="match status" value="1"/>
</dbReference>
<dbReference type="InterPro" id="IPR040079">
    <property type="entry name" value="Glutathione_S-Trfase"/>
</dbReference>
<keyword evidence="9" id="KW-1185">Reference proteome</keyword>
<dbReference type="Proteomes" id="UP000887574">
    <property type="component" value="Unplaced"/>
</dbReference>
<evidence type="ECO:0000256" key="3">
    <source>
        <dbReference type="ARBA" id="ARBA00038317"/>
    </source>
</evidence>
<dbReference type="InterPro" id="IPR004045">
    <property type="entry name" value="Glutathione_S-Trfase_N"/>
</dbReference>
<evidence type="ECO:0000259" key="8">
    <source>
        <dbReference type="PROSITE" id="PS50405"/>
    </source>
</evidence>
<evidence type="ECO:0000256" key="5">
    <source>
        <dbReference type="ARBA" id="ARBA00078118"/>
    </source>
</evidence>
<evidence type="ECO:0000256" key="2">
    <source>
        <dbReference type="ARBA" id="ARBA00022679"/>
    </source>
</evidence>
<dbReference type="GO" id="GO:0004602">
    <property type="term" value="F:glutathione peroxidase activity"/>
    <property type="evidence" value="ECO:0007669"/>
    <property type="project" value="UniProtKB-ARBA"/>
</dbReference>
<feature type="domain" description="GST N-terminal" evidence="7">
    <location>
        <begin position="6"/>
        <end position="83"/>
    </location>
</feature>